<dbReference type="InterPro" id="IPR021138">
    <property type="entry name" value="Ribosomal_eL20_eukaryotes"/>
</dbReference>
<dbReference type="GO" id="GO:0006412">
    <property type="term" value="P:translation"/>
    <property type="evidence" value="ECO:0007669"/>
    <property type="project" value="InterPro"/>
</dbReference>
<dbReference type="RefSeq" id="XP_001017375.3">
    <property type="nucleotide sequence ID" value="XM_001017375.3"/>
</dbReference>
<evidence type="ECO:0000256" key="2">
    <source>
        <dbReference type="ARBA" id="ARBA00022980"/>
    </source>
</evidence>
<feature type="domain" description="Large ribosomal subunit protein eL20" evidence="5">
    <location>
        <begin position="19"/>
        <end position="140"/>
    </location>
</feature>
<dbReference type="FunFam" id="3.10.20.10:FF:000001">
    <property type="entry name" value="60S ribosomal protein L18a"/>
    <property type="match status" value="1"/>
</dbReference>
<dbReference type="AlphaFoldDB" id="I7MJR9"/>
<dbReference type="OrthoDB" id="303909at2759"/>
<protein>
    <recommendedName>
        <fullName evidence="4">60S ribosomal protein L18a</fullName>
    </recommendedName>
</protein>
<evidence type="ECO:0000256" key="4">
    <source>
        <dbReference type="PIRNR" id="PIRNR002190"/>
    </source>
</evidence>
<evidence type="ECO:0000259" key="5">
    <source>
        <dbReference type="Pfam" id="PF01775"/>
    </source>
</evidence>
<dbReference type="eggNOG" id="KOG0829">
    <property type="taxonomic scope" value="Eukaryota"/>
</dbReference>
<dbReference type="FunCoup" id="I7MJR9">
    <property type="interactions" value="468"/>
</dbReference>
<dbReference type="Pfam" id="PF01775">
    <property type="entry name" value="Ribosomal_L18A"/>
    <property type="match status" value="1"/>
</dbReference>
<evidence type="ECO:0000313" key="7">
    <source>
        <dbReference type="Proteomes" id="UP000009168"/>
    </source>
</evidence>
<dbReference type="GO" id="GO:1990904">
    <property type="term" value="C:ribonucleoprotein complex"/>
    <property type="evidence" value="ECO:0007669"/>
    <property type="project" value="UniProtKB-KW"/>
</dbReference>
<evidence type="ECO:0000313" key="6">
    <source>
        <dbReference type="EMBL" id="EAR97130.3"/>
    </source>
</evidence>
<dbReference type="InterPro" id="IPR023573">
    <property type="entry name" value="Ribosomal_eL20_dom"/>
</dbReference>
<sequence>MVRKAAQEPKDDTLQMKVRQYVVSAARLPIEQGTKPEILQMRVFARDEVHAKTKFWYNMRKLNKIKRSQGRILSVNEIYEKSLNTVKTYGIVLKYQSRTAIHNMYKEYRDVSLNGAVSQLIQDMAGNHRAQPDTIQIIRTATLEPKDIKRPATLAMRNAALKFPIVKTIHRPSEKKYRTVYKATRPTTFQ</sequence>
<dbReference type="STRING" id="312017.I7MJR9"/>
<keyword evidence="7" id="KW-1185">Reference proteome</keyword>
<organism evidence="6 7">
    <name type="scientific">Tetrahymena thermophila (strain SB210)</name>
    <dbReference type="NCBI Taxonomy" id="312017"/>
    <lineage>
        <taxon>Eukaryota</taxon>
        <taxon>Sar</taxon>
        <taxon>Alveolata</taxon>
        <taxon>Ciliophora</taxon>
        <taxon>Intramacronucleata</taxon>
        <taxon>Oligohymenophorea</taxon>
        <taxon>Hymenostomatida</taxon>
        <taxon>Tetrahymenina</taxon>
        <taxon>Tetrahymenidae</taxon>
        <taxon>Tetrahymena</taxon>
    </lineage>
</organism>
<reference evidence="7" key="1">
    <citation type="journal article" date="2006" name="PLoS Biol.">
        <title>Macronuclear genome sequence of the ciliate Tetrahymena thermophila, a model eukaryote.</title>
        <authorList>
            <person name="Eisen J.A."/>
            <person name="Coyne R.S."/>
            <person name="Wu M."/>
            <person name="Wu D."/>
            <person name="Thiagarajan M."/>
            <person name="Wortman J.R."/>
            <person name="Badger J.H."/>
            <person name="Ren Q."/>
            <person name="Amedeo P."/>
            <person name="Jones K.M."/>
            <person name="Tallon L.J."/>
            <person name="Delcher A.L."/>
            <person name="Salzberg S.L."/>
            <person name="Silva J.C."/>
            <person name="Haas B.J."/>
            <person name="Majoros W.H."/>
            <person name="Farzad M."/>
            <person name="Carlton J.M."/>
            <person name="Smith R.K. Jr."/>
            <person name="Garg J."/>
            <person name="Pearlman R.E."/>
            <person name="Karrer K.M."/>
            <person name="Sun L."/>
            <person name="Manning G."/>
            <person name="Elde N.C."/>
            <person name="Turkewitz A.P."/>
            <person name="Asai D.J."/>
            <person name="Wilkes D.E."/>
            <person name="Wang Y."/>
            <person name="Cai H."/>
            <person name="Collins K."/>
            <person name="Stewart B.A."/>
            <person name="Lee S.R."/>
            <person name="Wilamowska K."/>
            <person name="Weinberg Z."/>
            <person name="Ruzzo W.L."/>
            <person name="Wloga D."/>
            <person name="Gaertig J."/>
            <person name="Frankel J."/>
            <person name="Tsao C.-C."/>
            <person name="Gorovsky M.A."/>
            <person name="Keeling P.J."/>
            <person name="Waller R.F."/>
            <person name="Patron N.J."/>
            <person name="Cherry J.M."/>
            <person name="Stover N.A."/>
            <person name="Krieger C.J."/>
            <person name="del Toro C."/>
            <person name="Ryder H.F."/>
            <person name="Williamson S.C."/>
            <person name="Barbeau R.A."/>
            <person name="Hamilton E.P."/>
            <person name="Orias E."/>
        </authorList>
    </citation>
    <scope>NUCLEOTIDE SEQUENCE [LARGE SCALE GENOMIC DNA]</scope>
    <source>
        <strain evidence="7">SB210</strain>
    </source>
</reference>
<dbReference type="Gene3D" id="3.10.20.10">
    <property type="match status" value="2"/>
</dbReference>
<dbReference type="HAMAP" id="MF_00273">
    <property type="entry name" value="Ribosomal_eL20"/>
    <property type="match status" value="1"/>
</dbReference>
<dbReference type="GO" id="GO:0003735">
    <property type="term" value="F:structural constituent of ribosome"/>
    <property type="evidence" value="ECO:0007669"/>
    <property type="project" value="InterPro"/>
</dbReference>
<dbReference type="GeneID" id="7832495"/>
<dbReference type="PANTHER" id="PTHR10052">
    <property type="entry name" value="60S RIBOSOMAL PROTEIN L18A"/>
    <property type="match status" value="1"/>
</dbReference>
<evidence type="ECO:0000256" key="1">
    <source>
        <dbReference type="ARBA" id="ARBA00009362"/>
    </source>
</evidence>
<dbReference type="SUPFAM" id="SSF160374">
    <property type="entry name" value="RplX-like"/>
    <property type="match status" value="1"/>
</dbReference>
<keyword evidence="2 4" id="KW-0689">Ribosomal protein</keyword>
<accession>I7MJR9</accession>
<dbReference type="KEGG" id="tet:TTHERM_00476670"/>
<comment type="similarity">
    <text evidence="1 4">Belongs to the eukaryotic ribosomal protein eL20 family.</text>
</comment>
<name>I7MJR9_TETTS</name>
<evidence type="ECO:0000256" key="3">
    <source>
        <dbReference type="ARBA" id="ARBA00023274"/>
    </source>
</evidence>
<keyword evidence="3 4" id="KW-0687">Ribonucleoprotein</keyword>
<dbReference type="GO" id="GO:0005840">
    <property type="term" value="C:ribosome"/>
    <property type="evidence" value="ECO:0007669"/>
    <property type="project" value="UniProtKB-KW"/>
</dbReference>
<dbReference type="EMBL" id="GG662667">
    <property type="protein sequence ID" value="EAR97130.3"/>
    <property type="molecule type" value="Genomic_DNA"/>
</dbReference>
<dbReference type="InParanoid" id="I7MJR9"/>
<gene>
    <name evidence="6" type="ORF">TTHERM_00476670</name>
</gene>
<dbReference type="PIRSF" id="PIRSF002190">
    <property type="entry name" value="Ribosomal_L18a"/>
    <property type="match status" value="1"/>
</dbReference>
<dbReference type="Proteomes" id="UP000009168">
    <property type="component" value="Unassembled WGS sequence"/>
</dbReference>
<dbReference type="InterPro" id="IPR028877">
    <property type="entry name" value="Ribosomal_eL20"/>
</dbReference>
<proteinExistence type="inferred from homology"/>